<accession>A0A4Z2EM02</accession>
<keyword evidence="4" id="KW-1185">Reference proteome</keyword>
<organism evidence="3 4">
    <name type="scientific">Liparis tanakae</name>
    <name type="common">Tanaka's snailfish</name>
    <dbReference type="NCBI Taxonomy" id="230148"/>
    <lineage>
        <taxon>Eukaryota</taxon>
        <taxon>Metazoa</taxon>
        <taxon>Chordata</taxon>
        <taxon>Craniata</taxon>
        <taxon>Vertebrata</taxon>
        <taxon>Euteleostomi</taxon>
        <taxon>Actinopterygii</taxon>
        <taxon>Neopterygii</taxon>
        <taxon>Teleostei</taxon>
        <taxon>Neoteleostei</taxon>
        <taxon>Acanthomorphata</taxon>
        <taxon>Eupercaria</taxon>
        <taxon>Perciformes</taxon>
        <taxon>Cottioidei</taxon>
        <taxon>Cottales</taxon>
        <taxon>Liparidae</taxon>
        <taxon>Liparis</taxon>
    </lineage>
</organism>
<name>A0A4Z2EM02_9TELE</name>
<evidence type="ECO:0000313" key="4">
    <source>
        <dbReference type="Proteomes" id="UP000314294"/>
    </source>
</evidence>
<comment type="caution">
    <text evidence="3">The sequence shown here is derived from an EMBL/GenBank/DDBJ whole genome shotgun (WGS) entry which is preliminary data.</text>
</comment>
<evidence type="ECO:0000313" key="3">
    <source>
        <dbReference type="EMBL" id="TNN29778.1"/>
    </source>
</evidence>
<feature type="compositionally biased region" description="Basic and acidic residues" evidence="1">
    <location>
        <begin position="182"/>
        <end position="195"/>
    </location>
</feature>
<feature type="signal peptide" evidence="2">
    <location>
        <begin position="1"/>
        <end position="24"/>
    </location>
</feature>
<dbReference type="AlphaFoldDB" id="A0A4Z2EM02"/>
<proteinExistence type="predicted"/>
<protein>
    <submittedName>
        <fullName evidence="3">Uncharacterized protein</fullName>
    </submittedName>
</protein>
<evidence type="ECO:0000256" key="1">
    <source>
        <dbReference type="SAM" id="MobiDB-lite"/>
    </source>
</evidence>
<feature type="chain" id="PRO_5021199558" evidence="2">
    <location>
        <begin position="25"/>
        <end position="195"/>
    </location>
</feature>
<evidence type="ECO:0000256" key="2">
    <source>
        <dbReference type="SAM" id="SignalP"/>
    </source>
</evidence>
<gene>
    <name evidence="3" type="ORF">EYF80_060072</name>
</gene>
<sequence length="195" mass="21820">MEMLWLTAVFSVLLIKWKWERSSGMSKRMSQSSVGAFHMNRKCWPGRSGESVLGMAWTELSRTNVATKAEAKRSPSGGWSRFILKMANLTEEGRKGAKGECNEAKGRKPGKEGRTESHGRKVRRQENQARKEGRKSMEGRCLKPHILNPKDQICAMNLYPHQTEQNCRQQEGAGPVSGSSGRVDDGLGDGFEHQD</sequence>
<dbReference type="EMBL" id="SRLO01005214">
    <property type="protein sequence ID" value="TNN29778.1"/>
    <property type="molecule type" value="Genomic_DNA"/>
</dbReference>
<keyword evidence="2" id="KW-0732">Signal</keyword>
<feature type="region of interest" description="Disordered" evidence="1">
    <location>
        <begin position="165"/>
        <end position="195"/>
    </location>
</feature>
<reference evidence="3 4" key="1">
    <citation type="submission" date="2019-03" db="EMBL/GenBank/DDBJ databases">
        <title>First draft genome of Liparis tanakae, snailfish: a comprehensive survey of snailfish specific genes.</title>
        <authorList>
            <person name="Kim W."/>
            <person name="Song I."/>
            <person name="Jeong J.-H."/>
            <person name="Kim D."/>
            <person name="Kim S."/>
            <person name="Ryu S."/>
            <person name="Song J.Y."/>
            <person name="Lee S.K."/>
        </authorList>
    </citation>
    <scope>NUCLEOTIDE SEQUENCE [LARGE SCALE GENOMIC DNA]</scope>
    <source>
        <tissue evidence="3">Muscle</tissue>
    </source>
</reference>
<feature type="region of interest" description="Disordered" evidence="1">
    <location>
        <begin position="93"/>
        <end position="141"/>
    </location>
</feature>
<dbReference type="Proteomes" id="UP000314294">
    <property type="component" value="Unassembled WGS sequence"/>
</dbReference>